<evidence type="ECO:0000256" key="1">
    <source>
        <dbReference type="ARBA" id="ARBA00022679"/>
    </source>
</evidence>
<dbReference type="GO" id="GO:0005829">
    <property type="term" value="C:cytosol"/>
    <property type="evidence" value="ECO:0007669"/>
    <property type="project" value="TreeGrafter"/>
</dbReference>
<dbReference type="GO" id="GO:0019563">
    <property type="term" value="P:glycerol catabolic process"/>
    <property type="evidence" value="ECO:0007669"/>
    <property type="project" value="TreeGrafter"/>
</dbReference>
<protein>
    <submittedName>
        <fullName evidence="7">Dihydroxyacetone kinase subunit DhaK</fullName>
        <ecNumber evidence="7">2.7.1.121</ecNumber>
    </submittedName>
</protein>
<proteinExistence type="predicted"/>
<dbReference type="PANTHER" id="PTHR28629:SF4">
    <property type="entry name" value="TRIOKINASE_FMN CYCLASE"/>
    <property type="match status" value="1"/>
</dbReference>
<accession>A0A418T8N2</accession>
<dbReference type="Proteomes" id="UP000284202">
    <property type="component" value="Unassembled WGS sequence"/>
</dbReference>
<dbReference type="GO" id="GO:0004371">
    <property type="term" value="F:glycerone kinase activity"/>
    <property type="evidence" value="ECO:0007669"/>
    <property type="project" value="InterPro"/>
</dbReference>
<evidence type="ECO:0000313" key="7">
    <source>
        <dbReference type="EMBL" id="RJE89562.1"/>
    </source>
</evidence>
<dbReference type="InterPro" id="IPR036117">
    <property type="entry name" value="DhaL_dom_sf"/>
</dbReference>
<dbReference type="Gene3D" id="3.40.50.10440">
    <property type="entry name" value="Dihydroxyacetone kinase, domain 1"/>
    <property type="match status" value="1"/>
</dbReference>
<dbReference type="Pfam" id="PF02734">
    <property type="entry name" value="Dak2"/>
    <property type="match status" value="1"/>
</dbReference>
<dbReference type="FunFam" id="1.25.40.340:FF:000002">
    <property type="entry name" value="Dihydroxyacetone kinase, L subunit"/>
    <property type="match status" value="1"/>
</dbReference>
<dbReference type="GO" id="GO:0047324">
    <property type="term" value="F:phosphoenolpyruvate-glycerone phosphotransferase activity"/>
    <property type="evidence" value="ECO:0007669"/>
    <property type="project" value="UniProtKB-EC"/>
</dbReference>
<dbReference type="Gene3D" id="1.25.40.340">
    <property type="match status" value="1"/>
</dbReference>
<dbReference type="AlphaFoldDB" id="A0A418T8N2"/>
<dbReference type="PANTHER" id="PTHR28629">
    <property type="entry name" value="TRIOKINASE/FMN CYCLASE"/>
    <property type="match status" value="1"/>
</dbReference>
<dbReference type="SMART" id="SM01120">
    <property type="entry name" value="Dak2"/>
    <property type="match status" value="1"/>
</dbReference>
<reference evidence="8" key="1">
    <citation type="submission" date="2018-09" db="EMBL/GenBank/DDBJ databases">
        <title>Acidovorax cavernicola nov. sp. isolated from Gruta de las Maravillas (Aracena, Spain).</title>
        <authorList>
            <person name="Jurado V."/>
            <person name="Gutierrez-Patricio S."/>
            <person name="Gonzalez-Pimentel J.L."/>
            <person name="Miller A.Z."/>
            <person name="Laiz L."/>
            <person name="Saiz-Jimenez C."/>
        </authorList>
    </citation>
    <scope>NUCLEOTIDE SEQUENCE [LARGE SCALE GENOMIC DNA]</scope>
    <source>
        <strain evidence="8">1011MAR3C25</strain>
    </source>
</reference>
<dbReference type="FunFam" id="3.40.50.10440:FF:000001">
    <property type="entry name" value="Dihydroxyacetone kinase, DhaK subunit"/>
    <property type="match status" value="1"/>
</dbReference>
<evidence type="ECO:0000256" key="4">
    <source>
        <dbReference type="ARBA" id="ARBA00022840"/>
    </source>
</evidence>
<dbReference type="SUPFAM" id="SSF101473">
    <property type="entry name" value="DhaL-like"/>
    <property type="match status" value="1"/>
</dbReference>
<comment type="caution">
    <text evidence="7">The sequence shown here is derived from an EMBL/GenBank/DDBJ whole genome shotgun (WGS) entry which is preliminary data.</text>
</comment>
<evidence type="ECO:0000313" key="8">
    <source>
        <dbReference type="Proteomes" id="UP000284202"/>
    </source>
</evidence>
<evidence type="ECO:0000256" key="3">
    <source>
        <dbReference type="ARBA" id="ARBA00022777"/>
    </source>
</evidence>
<feature type="domain" description="DhaL" evidence="5">
    <location>
        <begin position="361"/>
        <end position="562"/>
    </location>
</feature>
<organism evidence="7 8">
    <name type="scientific">Paracoccus onubensis</name>
    <dbReference type="NCBI Taxonomy" id="1675788"/>
    <lineage>
        <taxon>Bacteria</taxon>
        <taxon>Pseudomonadati</taxon>
        <taxon>Pseudomonadota</taxon>
        <taxon>Alphaproteobacteria</taxon>
        <taxon>Rhodobacterales</taxon>
        <taxon>Paracoccaceae</taxon>
        <taxon>Paracoccus</taxon>
    </lineage>
</organism>
<keyword evidence="8" id="KW-1185">Reference proteome</keyword>
<name>A0A418T8N2_9RHOB</name>
<dbReference type="PROSITE" id="PS51481">
    <property type="entry name" value="DHAK"/>
    <property type="match status" value="1"/>
</dbReference>
<dbReference type="GO" id="GO:0005524">
    <property type="term" value="F:ATP binding"/>
    <property type="evidence" value="ECO:0007669"/>
    <property type="project" value="UniProtKB-KW"/>
</dbReference>
<dbReference type="NCBIfam" id="NF011049">
    <property type="entry name" value="PRK14479.1"/>
    <property type="match status" value="1"/>
</dbReference>
<dbReference type="PROSITE" id="PS51480">
    <property type="entry name" value="DHAL"/>
    <property type="match status" value="1"/>
</dbReference>
<dbReference type="OrthoDB" id="9806345at2"/>
<dbReference type="Gene3D" id="3.30.1180.20">
    <property type="entry name" value="Dihydroxyacetone kinase, domain 2"/>
    <property type="match status" value="1"/>
</dbReference>
<evidence type="ECO:0000259" key="6">
    <source>
        <dbReference type="PROSITE" id="PS51481"/>
    </source>
</evidence>
<dbReference type="InterPro" id="IPR050861">
    <property type="entry name" value="Dihydroxyacetone_Kinase"/>
</dbReference>
<dbReference type="FunFam" id="3.30.1180.20:FF:000001">
    <property type="entry name" value="Dihydroxyacetone kinase 1"/>
    <property type="match status" value="1"/>
</dbReference>
<dbReference type="SUPFAM" id="SSF82549">
    <property type="entry name" value="DAK1/DegV-like"/>
    <property type="match status" value="1"/>
</dbReference>
<keyword evidence="4" id="KW-0067">ATP-binding</keyword>
<keyword evidence="1 7" id="KW-0808">Transferase</keyword>
<keyword evidence="3 7" id="KW-0418">Kinase</keyword>
<dbReference type="InterPro" id="IPR004006">
    <property type="entry name" value="DhaK_dom"/>
</dbReference>
<feature type="domain" description="DhaK" evidence="6">
    <location>
        <begin position="1"/>
        <end position="316"/>
    </location>
</feature>
<dbReference type="EC" id="2.7.1.121" evidence="7"/>
<dbReference type="Pfam" id="PF02733">
    <property type="entry name" value="Dak1"/>
    <property type="match status" value="1"/>
</dbReference>
<evidence type="ECO:0000256" key="2">
    <source>
        <dbReference type="ARBA" id="ARBA00022741"/>
    </source>
</evidence>
<dbReference type="EMBL" id="QZCG01000001">
    <property type="protein sequence ID" value="RJE89562.1"/>
    <property type="molecule type" value="Genomic_DNA"/>
</dbReference>
<dbReference type="NCBIfam" id="TIGR02365">
    <property type="entry name" value="dha_L_ycgS"/>
    <property type="match status" value="1"/>
</dbReference>
<keyword evidence="2" id="KW-0547">Nucleotide-binding</keyword>
<sequence length="572" mass="59981">MVAGMLAVHSDILMPAGQTGRVLVARHGARPNKVGIVIGGGSGHEPAFAGYVGQGLADAAALGNVFASPPPEPILEATRAADNGAGILYLYGNYAGDVMNFDMAAELARAEGIEIRSVPVADDVASAPAERANERRGIAGDFFVFKAAGAAADLGYDLDGVERVARKANEYVSTMGVALSSCSIPQTLRPNFELGHDEMEIGLGVHGEPGIRRGKVESADRITDVLMEHILGDLKLPEGQQVAVLVNGLGSTSPMELYIVFRRVKEILDRRGIGICRSFVGEYVTSMEMAGASVTVFRLDDELRTLLDHPCNGFALRVKETSADPGATRRLPDSVAAASAEPVADDAGIRRRDLGGPVSASRFRGMIRVVADRIDLNADWLSELDGVIGDGDHGVTMQYGWAAVRHMLDETPDDMPVDATSRLIAKTFLDAVGASSGPLYATAFTRAAEAVSGQDNLDAKAMLAFFEAAAEGIRARGKTEAGDKTMIDAWLPAIGNARAAVQEGKDVGNCLAAAAAGAEQGMKATANMEARRGRSSKLGKRSLGHIDPGAASSFIVFDGLYRGFVQGGGNEG</sequence>
<dbReference type="InterPro" id="IPR012737">
    <property type="entry name" value="DhaK_L_YcgS"/>
</dbReference>
<evidence type="ECO:0000259" key="5">
    <source>
        <dbReference type="PROSITE" id="PS51480"/>
    </source>
</evidence>
<dbReference type="InterPro" id="IPR004007">
    <property type="entry name" value="DhaL_dom"/>
</dbReference>
<gene>
    <name evidence="7" type="primary">dhaK</name>
    <name evidence="7" type="ORF">D3P04_01395</name>
</gene>